<feature type="transmembrane region" description="Helical" evidence="1">
    <location>
        <begin position="424"/>
        <end position="443"/>
    </location>
</feature>
<dbReference type="Pfam" id="PF16933">
    <property type="entry name" value="PelG"/>
    <property type="match status" value="1"/>
</dbReference>
<name>A0A173ZNN0_9FIRM</name>
<evidence type="ECO:0000256" key="1">
    <source>
        <dbReference type="SAM" id="Phobius"/>
    </source>
</evidence>
<feature type="transmembrane region" description="Helical" evidence="1">
    <location>
        <begin position="231"/>
        <end position="254"/>
    </location>
</feature>
<feature type="transmembrane region" description="Helical" evidence="1">
    <location>
        <begin position="190"/>
        <end position="211"/>
    </location>
</feature>
<proteinExistence type="predicted"/>
<feature type="transmembrane region" description="Helical" evidence="1">
    <location>
        <begin position="275"/>
        <end position="298"/>
    </location>
</feature>
<keyword evidence="1" id="KW-0812">Transmembrane</keyword>
<dbReference type="AlphaFoldDB" id="A0A173ZNN0"/>
<evidence type="ECO:0000313" key="2">
    <source>
        <dbReference type="EMBL" id="CUN76828.1"/>
    </source>
</evidence>
<feature type="transmembrane region" description="Helical" evidence="1">
    <location>
        <begin position="399"/>
        <end position="418"/>
    </location>
</feature>
<organism evidence="2 3">
    <name type="scientific">Blautia wexlerae</name>
    <dbReference type="NCBI Taxonomy" id="418240"/>
    <lineage>
        <taxon>Bacteria</taxon>
        <taxon>Bacillati</taxon>
        <taxon>Bacillota</taxon>
        <taxon>Clostridia</taxon>
        <taxon>Lachnospirales</taxon>
        <taxon>Lachnospiraceae</taxon>
        <taxon>Blautia</taxon>
    </lineage>
</organism>
<gene>
    <name evidence="2" type="ORF">ERS852478_01036</name>
</gene>
<reference evidence="2 3" key="1">
    <citation type="submission" date="2015-09" db="EMBL/GenBank/DDBJ databases">
        <authorList>
            <consortium name="Pathogen Informatics"/>
        </authorList>
    </citation>
    <scope>NUCLEOTIDE SEQUENCE [LARGE SCALE GENOMIC DNA]</scope>
    <source>
        <strain evidence="2 3">2789STDY5834863</strain>
    </source>
</reference>
<dbReference type="InterPro" id="IPR031617">
    <property type="entry name" value="PelG"/>
</dbReference>
<feature type="transmembrane region" description="Helical" evidence="1">
    <location>
        <begin position="162"/>
        <end position="183"/>
    </location>
</feature>
<protein>
    <submittedName>
        <fullName evidence="2">Predicted membrane protein</fullName>
    </submittedName>
</protein>
<accession>A0A173ZNN0</accession>
<feature type="transmembrane region" description="Helical" evidence="1">
    <location>
        <begin position="61"/>
        <end position="84"/>
    </location>
</feature>
<sequence>MAGIGFELKKLFSRRGLFASFRAYGYAGIICTGPMLLGIVLLLGVMFLCDRTGAPKQSRELLVCMITYTLLASLTVTSFLSMVVTRFIADMLYEEKNEAVLSSFWGSTGLMLIAGGILYGIFLIFSGVGLIDKFLCFELFGELIVTWNAMSYLTAIKDYRGIMLSFLAAIAVTFLSGALLLFLGISHVEALMAAVCIGYGIMLLWDVVLLYEYFPQSDISAFLFLRWADEFLPLAFTGLCINIGLFAHLVIMWAGPLGKQVKGLFYGAPSHDVPALIAFLTILITTVNFVVSVEVNFYPKYRNYYSLFNDGGTIKDIMQAGTEMLDVLNRELKYTALKQLLTTALAISMGESLLKYLPLGFNDLMYGYFRTLCVGYGIYAVANTMLLLLLYFTDYRGALAASVIFAVGTSVFTVISLFCPQVYYGFGFLAGCVLFYFIVMIRLERYTRRLPYYILSIQPVVAEDKSGVFTRIGCFMDEKLERRTNVDRN</sequence>
<evidence type="ECO:0000313" key="3">
    <source>
        <dbReference type="Proteomes" id="UP000095431"/>
    </source>
</evidence>
<dbReference type="Proteomes" id="UP000095431">
    <property type="component" value="Unassembled WGS sequence"/>
</dbReference>
<feature type="transmembrane region" description="Helical" evidence="1">
    <location>
        <begin position="23"/>
        <end position="49"/>
    </location>
</feature>
<dbReference type="EMBL" id="CYZN01000005">
    <property type="protein sequence ID" value="CUN76828.1"/>
    <property type="molecule type" value="Genomic_DNA"/>
</dbReference>
<keyword evidence="1" id="KW-1133">Transmembrane helix</keyword>
<feature type="transmembrane region" description="Helical" evidence="1">
    <location>
        <begin position="368"/>
        <end position="392"/>
    </location>
</feature>
<keyword evidence="1" id="KW-0472">Membrane</keyword>
<feature type="transmembrane region" description="Helical" evidence="1">
    <location>
        <begin position="104"/>
        <end position="125"/>
    </location>
</feature>
<dbReference type="RefSeq" id="WP_055199891.1">
    <property type="nucleotide sequence ID" value="NZ_BTHH01000004.1"/>
</dbReference>